<evidence type="ECO:0000256" key="1">
    <source>
        <dbReference type="ARBA" id="ARBA00022527"/>
    </source>
</evidence>
<dbReference type="AlphaFoldDB" id="A0A1U7M5Z2"/>
<accession>A0A1U7M5Z2</accession>
<dbReference type="Gene3D" id="3.30.565.10">
    <property type="entry name" value="Histidine kinase-like ATPase, C-terminal domain"/>
    <property type="match status" value="1"/>
</dbReference>
<dbReference type="Proteomes" id="UP000186112">
    <property type="component" value="Unassembled WGS sequence"/>
</dbReference>
<dbReference type="GO" id="GO:0004674">
    <property type="term" value="F:protein serine/threonine kinase activity"/>
    <property type="evidence" value="ECO:0007669"/>
    <property type="project" value="UniProtKB-KW"/>
</dbReference>
<feature type="domain" description="Histidine kinase/HSP90-like ATPase" evidence="2">
    <location>
        <begin position="9"/>
        <end position="109"/>
    </location>
</feature>
<dbReference type="InterPro" id="IPR036890">
    <property type="entry name" value="HATPase_C_sf"/>
</dbReference>
<comment type="caution">
    <text evidence="3">The sequence shown here is derived from an EMBL/GenBank/DDBJ whole genome shotgun (WGS) entry which is preliminary data.</text>
</comment>
<dbReference type="EC" id="2.7.11.1" evidence="3"/>
<keyword evidence="1" id="KW-0723">Serine/threonine-protein kinase</keyword>
<reference evidence="3 4" key="1">
    <citation type="submission" date="2016-02" db="EMBL/GenBank/DDBJ databases">
        <title>Genome sequence of Tissierella creatinophila DSM 6911.</title>
        <authorList>
            <person name="Poehlein A."/>
            <person name="Daniel R."/>
        </authorList>
    </citation>
    <scope>NUCLEOTIDE SEQUENCE [LARGE SCALE GENOMIC DNA]</scope>
    <source>
        <strain evidence="3 4">DSM 6911</strain>
    </source>
</reference>
<organism evidence="3 4">
    <name type="scientific">Tissierella creatinophila DSM 6911</name>
    <dbReference type="NCBI Taxonomy" id="1123403"/>
    <lineage>
        <taxon>Bacteria</taxon>
        <taxon>Bacillati</taxon>
        <taxon>Bacillota</taxon>
        <taxon>Tissierellia</taxon>
        <taxon>Tissierellales</taxon>
        <taxon>Tissierellaceae</taxon>
        <taxon>Tissierella</taxon>
    </lineage>
</organism>
<evidence type="ECO:0000313" key="3">
    <source>
        <dbReference type="EMBL" id="OLS02727.1"/>
    </source>
</evidence>
<keyword evidence="3" id="KW-0808">Transferase</keyword>
<dbReference type="InterPro" id="IPR003594">
    <property type="entry name" value="HATPase_dom"/>
</dbReference>
<dbReference type="CDD" id="cd16936">
    <property type="entry name" value="HATPase_RsbW-like"/>
    <property type="match status" value="1"/>
</dbReference>
<sequence length="119" mass="13525">MNDKIELKLPSKPEYISLIRLTASSIANNIDLNVDEIEDIKVCISEACINVLNFADTEEINVLFNLKEDGIYIEIKDVLEDIPEDVEHSKQGIMGLLIINSLMDSVEFKDSHIIMIKYI</sequence>
<proteinExistence type="predicted"/>
<keyword evidence="4" id="KW-1185">Reference proteome</keyword>
<evidence type="ECO:0000259" key="2">
    <source>
        <dbReference type="Pfam" id="PF13581"/>
    </source>
</evidence>
<dbReference type="Pfam" id="PF13581">
    <property type="entry name" value="HATPase_c_2"/>
    <property type="match status" value="1"/>
</dbReference>
<dbReference type="PANTHER" id="PTHR35526:SF3">
    <property type="entry name" value="ANTI-SIGMA-F FACTOR RSBW"/>
    <property type="match status" value="1"/>
</dbReference>
<protein>
    <submittedName>
        <fullName evidence="3">Serine-protein kinase RsbW</fullName>
        <ecNumber evidence="3">2.7.11.1</ecNumber>
    </submittedName>
</protein>
<dbReference type="InterPro" id="IPR050267">
    <property type="entry name" value="Anti-sigma-factor_SerPK"/>
</dbReference>
<keyword evidence="3" id="KW-0418">Kinase</keyword>
<name>A0A1U7M5Z2_TISCR</name>
<dbReference type="OrthoDB" id="9798941at2"/>
<evidence type="ECO:0000313" key="4">
    <source>
        <dbReference type="Proteomes" id="UP000186112"/>
    </source>
</evidence>
<gene>
    <name evidence="3" type="primary">rsbW</name>
    <name evidence="3" type="ORF">TICRE_13180</name>
</gene>
<dbReference type="RefSeq" id="WP_075726341.1">
    <property type="nucleotide sequence ID" value="NZ_LTDM01000020.1"/>
</dbReference>
<dbReference type="PANTHER" id="PTHR35526">
    <property type="entry name" value="ANTI-SIGMA-F FACTOR RSBW-RELATED"/>
    <property type="match status" value="1"/>
</dbReference>
<dbReference type="EMBL" id="LTDM01000020">
    <property type="protein sequence ID" value="OLS02727.1"/>
    <property type="molecule type" value="Genomic_DNA"/>
</dbReference>